<accession>A0ABR3WIA0</accession>
<gene>
    <name evidence="4" type="ORF">Daus18300_008520</name>
</gene>
<dbReference type="Gene3D" id="1.25.40.20">
    <property type="entry name" value="Ankyrin repeat-containing domain"/>
    <property type="match status" value="1"/>
</dbReference>
<proteinExistence type="predicted"/>
<feature type="domain" description="Nephrocystin 3-like N-terminal" evidence="3">
    <location>
        <begin position="298"/>
        <end position="462"/>
    </location>
</feature>
<keyword evidence="5" id="KW-1185">Reference proteome</keyword>
<dbReference type="SUPFAM" id="SSF52540">
    <property type="entry name" value="P-loop containing nucleoside triphosphate hydrolases"/>
    <property type="match status" value="1"/>
</dbReference>
<dbReference type="EMBL" id="JAWRVE010000080">
    <property type="protein sequence ID" value="KAL1862561.1"/>
    <property type="molecule type" value="Genomic_DNA"/>
</dbReference>
<dbReference type="Gene3D" id="3.40.50.300">
    <property type="entry name" value="P-loop containing nucleotide triphosphate hydrolases"/>
    <property type="match status" value="1"/>
</dbReference>
<evidence type="ECO:0000313" key="5">
    <source>
        <dbReference type="Proteomes" id="UP001583177"/>
    </source>
</evidence>
<protein>
    <recommendedName>
        <fullName evidence="3">Nephrocystin 3-like N-terminal domain-containing protein</fullName>
    </recommendedName>
</protein>
<sequence length="1194" mass="132203">MGRHFRSESPKPPTNTQDTTAKQAVISGDARLSTPSVVVTNPPPSAGATDASAGSLTPARGRSTRSSAEGGQGKTNVPVPLRGAQEAETGGGTEVAVDVRQQPGSNVSNAAYHRAWAALGEDEKRYLTDEVAIRALFLQLDETDQKHQSESYFKRGRMAAGLRYIEQTCGYLSLVASFVPEPSGSLGSAIGLLKGTVTILTDCYSILLQFYSKVAAFFRQQSRIKRVLETFKSEIPGIVASFNSKADDLARYAQMEILVTVAAIHDQQLESFVQENLCIQDEIQTERLNKEQRRSDDACAWITAERQFVEWTCTIPGVLTLFGDMGCGKTAVASYVVQYLTQSLPATTPVLAFYCIEQSKVDLRTIYKAFVYQLLQKRTELKVDFQRWYDRSKSDTQGFKPTDHAGYLAEFLSEAIRKSKSSIAIVLDGLDECDEDTRHDVIALFRDLIREGARLRVFLSSRPLDDVQTTLTQSSPDAKEEAARIPEPALFHADMKPTRDRDRILAQHLSQRLDLKVQPTVVAQLSELAEGSAMWLCLAAEALRKAGVRNEAGLRRILEFLRTSPSLVGLYRRLFDSDDIEACADVVERALETLAVARRPLTPEELSYAAFMDDCGASLSELDEGAASVDLLALIRPFVSITSLGTQRGIGVHLVHQSLLDLILRAPPTSWSDMVEAKDGRQQNSQGSKQAEERRKRMEERRGQLNGTLLRSCVTYLLYDEFKDKDLASTFSGGLMGIADTYDDEFPLGGFGDMEGEDDDACDDAPQEQEKGRMEFNPAELGFGKFFAYAGAYWSHHLVGTPLGQRPEARVFADLCARDTPTLKNWVEMWKRPECTFSEEWGFFSTGPLDPLTVMASLDPNPSLLTELAVLAKEEPEMFSDEPQLNMMRSLVGLARTDAITKLLEDPTIGEELCSCGFFDIVLRNWKPPSEQARDPKAWDVWEKVFDVVIRTLGHRLIEKAHYILRMSCQKGCLVLVKQLFRAAAQDPELRREMLSVQENWARSSSLYHHQSVGEAAAFNFPDIVAFLCQQEGIEAHLRHVNHNGHTVFHQAMKYPNAELHEILIPAWPAGLNLPDTSGDQPVDHLIFSSTIGNGVHHKALRTYLRLGLGRIGSAHLAGETMRCATAKPDVAMCRILVVEGGVDPWTVVGLDGETGRPALRKDRQPSSELAAEAAAELLGTMCALMPMPLAVQT</sequence>
<dbReference type="PANTHER" id="PTHR10039:SF10">
    <property type="entry name" value="NACHT DOMAIN-CONTAINING PROTEIN"/>
    <property type="match status" value="1"/>
</dbReference>
<keyword evidence="1" id="KW-0677">Repeat</keyword>
<comment type="caution">
    <text evidence="4">The sequence shown here is derived from an EMBL/GenBank/DDBJ whole genome shotgun (WGS) entry which is preliminary data.</text>
</comment>
<dbReference type="InterPro" id="IPR056884">
    <property type="entry name" value="NPHP3-like_N"/>
</dbReference>
<evidence type="ECO:0000313" key="4">
    <source>
        <dbReference type="EMBL" id="KAL1862561.1"/>
    </source>
</evidence>
<dbReference type="PANTHER" id="PTHR10039">
    <property type="entry name" value="AMELOGENIN"/>
    <property type="match status" value="1"/>
</dbReference>
<dbReference type="InterPro" id="IPR027417">
    <property type="entry name" value="P-loop_NTPase"/>
</dbReference>
<evidence type="ECO:0000259" key="3">
    <source>
        <dbReference type="Pfam" id="PF24883"/>
    </source>
</evidence>
<feature type="compositionally biased region" description="Basic and acidic residues" evidence="2">
    <location>
        <begin position="690"/>
        <end position="702"/>
    </location>
</feature>
<dbReference type="SUPFAM" id="SSF48403">
    <property type="entry name" value="Ankyrin repeat"/>
    <property type="match status" value="1"/>
</dbReference>
<dbReference type="Pfam" id="PF24883">
    <property type="entry name" value="NPHP3_N"/>
    <property type="match status" value="1"/>
</dbReference>
<evidence type="ECO:0000256" key="2">
    <source>
        <dbReference type="SAM" id="MobiDB-lite"/>
    </source>
</evidence>
<feature type="region of interest" description="Disordered" evidence="2">
    <location>
        <begin position="1"/>
        <end position="90"/>
    </location>
</feature>
<dbReference type="Proteomes" id="UP001583177">
    <property type="component" value="Unassembled WGS sequence"/>
</dbReference>
<dbReference type="InterPro" id="IPR036770">
    <property type="entry name" value="Ankyrin_rpt-contain_sf"/>
</dbReference>
<feature type="region of interest" description="Disordered" evidence="2">
    <location>
        <begin position="675"/>
        <end position="702"/>
    </location>
</feature>
<organism evidence="4 5">
    <name type="scientific">Diaporthe australafricana</name>
    <dbReference type="NCBI Taxonomy" id="127596"/>
    <lineage>
        <taxon>Eukaryota</taxon>
        <taxon>Fungi</taxon>
        <taxon>Dikarya</taxon>
        <taxon>Ascomycota</taxon>
        <taxon>Pezizomycotina</taxon>
        <taxon>Sordariomycetes</taxon>
        <taxon>Sordariomycetidae</taxon>
        <taxon>Diaporthales</taxon>
        <taxon>Diaporthaceae</taxon>
        <taxon>Diaporthe</taxon>
    </lineage>
</organism>
<evidence type="ECO:0000256" key="1">
    <source>
        <dbReference type="ARBA" id="ARBA00022737"/>
    </source>
</evidence>
<reference evidence="4 5" key="1">
    <citation type="journal article" date="2024" name="IMA Fungus">
        <title>IMA Genome - F19 : A genome assembly and annotation guide to empower mycologists, including annotated draft genome sequences of Ceratocystis pirilliformis, Diaporthe australafricana, Fusarium ophioides, Paecilomyces lecythidis, and Sporothrix stenoceras.</title>
        <authorList>
            <person name="Aylward J."/>
            <person name="Wilson A.M."/>
            <person name="Visagie C.M."/>
            <person name="Spraker J."/>
            <person name="Barnes I."/>
            <person name="Buitendag C."/>
            <person name="Ceriani C."/>
            <person name="Del Mar Angel L."/>
            <person name="du Plessis D."/>
            <person name="Fuchs T."/>
            <person name="Gasser K."/>
            <person name="Kramer D."/>
            <person name="Li W."/>
            <person name="Munsamy K."/>
            <person name="Piso A."/>
            <person name="Price J.L."/>
            <person name="Sonnekus B."/>
            <person name="Thomas C."/>
            <person name="van der Nest A."/>
            <person name="van Dijk A."/>
            <person name="van Heerden A."/>
            <person name="van Vuuren N."/>
            <person name="Yilmaz N."/>
            <person name="Duong T.A."/>
            <person name="van der Merwe N.A."/>
            <person name="Wingfield M.J."/>
            <person name="Wingfield B.D."/>
        </authorList>
    </citation>
    <scope>NUCLEOTIDE SEQUENCE [LARGE SCALE GENOMIC DNA]</scope>
    <source>
        <strain evidence="4 5">CMW 18300</strain>
    </source>
</reference>
<name>A0ABR3WIA0_9PEZI</name>